<reference evidence="2 3" key="1">
    <citation type="submission" date="2024-02" db="EMBL/GenBank/DDBJ databases">
        <authorList>
            <person name="Daric V."/>
            <person name="Darras S."/>
        </authorList>
    </citation>
    <scope>NUCLEOTIDE SEQUENCE [LARGE SCALE GENOMIC DNA]</scope>
</reference>
<dbReference type="Gene3D" id="3.40.250.10">
    <property type="entry name" value="Rhodanese-like domain"/>
    <property type="match status" value="1"/>
</dbReference>
<evidence type="ECO:0000259" key="1">
    <source>
        <dbReference type="PROSITE" id="PS50206"/>
    </source>
</evidence>
<gene>
    <name evidence="2" type="ORF">CVLEPA_LOCUS8557</name>
</gene>
<dbReference type="SUPFAM" id="SSF52821">
    <property type="entry name" value="Rhodanese/Cell cycle control phosphatase"/>
    <property type="match status" value="1"/>
</dbReference>
<organism evidence="2 3">
    <name type="scientific">Clavelina lepadiformis</name>
    <name type="common">Light-bulb sea squirt</name>
    <name type="synonym">Ascidia lepadiformis</name>
    <dbReference type="NCBI Taxonomy" id="159417"/>
    <lineage>
        <taxon>Eukaryota</taxon>
        <taxon>Metazoa</taxon>
        <taxon>Chordata</taxon>
        <taxon>Tunicata</taxon>
        <taxon>Ascidiacea</taxon>
        <taxon>Aplousobranchia</taxon>
        <taxon>Clavelinidae</taxon>
        <taxon>Clavelina</taxon>
    </lineage>
</organism>
<dbReference type="SMART" id="SM00450">
    <property type="entry name" value="RHOD"/>
    <property type="match status" value="1"/>
</dbReference>
<dbReference type="InterPro" id="IPR001763">
    <property type="entry name" value="Rhodanese-like_dom"/>
</dbReference>
<comment type="caution">
    <text evidence="2">The sequence shown here is derived from an EMBL/GenBank/DDBJ whole genome shotgun (WGS) entry which is preliminary data.</text>
</comment>
<evidence type="ECO:0000313" key="2">
    <source>
        <dbReference type="EMBL" id="CAK8678651.1"/>
    </source>
</evidence>
<keyword evidence="3" id="KW-1185">Reference proteome</keyword>
<dbReference type="Pfam" id="PF00581">
    <property type="entry name" value="Rhodanese"/>
    <property type="match status" value="1"/>
</dbReference>
<dbReference type="InterPro" id="IPR036873">
    <property type="entry name" value="Rhodanese-like_dom_sf"/>
</dbReference>
<dbReference type="CDD" id="cd00158">
    <property type="entry name" value="RHOD"/>
    <property type="match status" value="1"/>
</dbReference>
<sequence>MGDQHEAINPGLGMRVCLAGIRKRFSTAPQMSTEEFYSMWIKANNRDTLEAENVLLLDVRKREEYEVSKISGAVWINAGCSLEENMTVVNDLIKQNSNTTGAENLIVVAYCSLGYRSSQLIGQLEVKKMQMLGPNFETVKFHNLEGSIFKWANENKPLVLPDNTTSTSFVHPFNSLWGKLLREGIHKRS</sequence>
<dbReference type="PROSITE" id="PS50206">
    <property type="entry name" value="RHODANESE_3"/>
    <property type="match status" value="1"/>
</dbReference>
<feature type="domain" description="Rhodanese" evidence="1">
    <location>
        <begin position="50"/>
        <end position="160"/>
    </location>
</feature>
<evidence type="ECO:0000313" key="3">
    <source>
        <dbReference type="Proteomes" id="UP001642483"/>
    </source>
</evidence>
<dbReference type="Proteomes" id="UP001642483">
    <property type="component" value="Unassembled WGS sequence"/>
</dbReference>
<accession>A0ABP0FIW9</accession>
<dbReference type="EMBL" id="CAWYQH010000057">
    <property type="protein sequence ID" value="CAK8678651.1"/>
    <property type="molecule type" value="Genomic_DNA"/>
</dbReference>
<protein>
    <recommendedName>
        <fullName evidence="1">Rhodanese domain-containing protein</fullName>
    </recommendedName>
</protein>
<name>A0ABP0FIW9_CLALP</name>
<proteinExistence type="predicted"/>